<evidence type="ECO:0000313" key="2">
    <source>
        <dbReference type="Proteomes" id="UP000652761"/>
    </source>
</evidence>
<evidence type="ECO:0000313" key="1">
    <source>
        <dbReference type="EMBL" id="MQL68537.1"/>
    </source>
</evidence>
<sequence length="122" mass="13695">MELKVKKFPECVDLSKECVDTLSQTSRIGSLGRVTSIDTTSGCVDTLSRTDKQVFWELDLVSTPLEAMSTHCTDLSSSSENTTCVSYVHLLTTEEPLAQVQYKLEHDDSNLFEFNNSKKPKR</sequence>
<dbReference type="AlphaFoldDB" id="A0A843TEC5"/>
<organism evidence="1 2">
    <name type="scientific">Colocasia esculenta</name>
    <name type="common">Wild taro</name>
    <name type="synonym">Arum esculentum</name>
    <dbReference type="NCBI Taxonomy" id="4460"/>
    <lineage>
        <taxon>Eukaryota</taxon>
        <taxon>Viridiplantae</taxon>
        <taxon>Streptophyta</taxon>
        <taxon>Embryophyta</taxon>
        <taxon>Tracheophyta</taxon>
        <taxon>Spermatophyta</taxon>
        <taxon>Magnoliopsida</taxon>
        <taxon>Liliopsida</taxon>
        <taxon>Araceae</taxon>
        <taxon>Aroideae</taxon>
        <taxon>Colocasieae</taxon>
        <taxon>Colocasia</taxon>
    </lineage>
</organism>
<protein>
    <submittedName>
        <fullName evidence="1">Uncharacterized protein</fullName>
    </submittedName>
</protein>
<reference evidence="1" key="1">
    <citation type="submission" date="2017-07" db="EMBL/GenBank/DDBJ databases">
        <title>Taro Niue Genome Assembly and Annotation.</title>
        <authorList>
            <person name="Atibalentja N."/>
            <person name="Keating K."/>
            <person name="Fields C.J."/>
        </authorList>
    </citation>
    <scope>NUCLEOTIDE SEQUENCE</scope>
    <source>
        <strain evidence="1">Niue_2</strain>
        <tissue evidence="1">Leaf</tissue>
    </source>
</reference>
<dbReference type="EMBL" id="NMUH01000016">
    <property type="protein sequence ID" value="MQL68537.1"/>
    <property type="molecule type" value="Genomic_DNA"/>
</dbReference>
<accession>A0A843TEC5</accession>
<keyword evidence="2" id="KW-1185">Reference proteome</keyword>
<gene>
    <name evidence="1" type="ORF">Taro_000865</name>
</gene>
<name>A0A843TEC5_COLES</name>
<dbReference type="Proteomes" id="UP000652761">
    <property type="component" value="Unassembled WGS sequence"/>
</dbReference>
<comment type="caution">
    <text evidence="1">The sequence shown here is derived from an EMBL/GenBank/DDBJ whole genome shotgun (WGS) entry which is preliminary data.</text>
</comment>
<proteinExistence type="predicted"/>